<evidence type="ECO:0000313" key="2">
    <source>
        <dbReference type="Proteomes" id="UP000515703"/>
    </source>
</evidence>
<proteinExistence type="predicted"/>
<dbReference type="AlphaFoldDB" id="A0A7I8DFH6"/>
<dbReference type="KEGG" id="acht:bsdcttw_02790"/>
<evidence type="ECO:0008006" key="3">
    <source>
        <dbReference type="Google" id="ProtNLM"/>
    </source>
</evidence>
<dbReference type="EMBL" id="AP023368">
    <property type="protein sequence ID" value="BCJ97238.1"/>
    <property type="molecule type" value="Genomic_DNA"/>
</dbReference>
<reference evidence="1 2" key="2">
    <citation type="submission" date="2020-08" db="EMBL/GenBank/DDBJ databases">
        <authorList>
            <person name="Ueki A."/>
            <person name="Tonouchi A."/>
        </authorList>
    </citation>
    <scope>NUCLEOTIDE SEQUENCE [LARGE SCALE GENOMIC DNA]</scope>
    <source>
        <strain evidence="1 2">CTTW</strain>
    </source>
</reference>
<gene>
    <name evidence="1" type="ORF">bsdcttw_02790</name>
</gene>
<accession>A0A7I8DFH6</accession>
<dbReference type="Proteomes" id="UP000515703">
    <property type="component" value="Chromosome"/>
</dbReference>
<keyword evidence="2" id="KW-1185">Reference proteome</keyword>
<sequence>MLITHPKGLYSINYDADKKIVYETPVGLWTKEDYAEYHSQFENKIGPAINKQPWVIVSDLRKYKMSDLGDVMAKHTEWLADNNLQYGAIIVDSAIVKMQINRAISSKFPQQAFLNEDEAMTWLKSKGY</sequence>
<protein>
    <recommendedName>
        <fullName evidence="3">STAS/SEC14 domain-containing protein</fullName>
    </recommendedName>
</protein>
<reference evidence="1 2" key="1">
    <citation type="submission" date="2020-08" db="EMBL/GenBank/DDBJ databases">
        <title>Draft genome sequencing of an Anaerocolumna strain isolated from anoxic soil subjected to BSD treatment.</title>
        <authorList>
            <person name="Uek A."/>
            <person name="Tonouchi A."/>
        </authorList>
    </citation>
    <scope>NUCLEOTIDE SEQUENCE [LARGE SCALE GENOMIC DNA]</scope>
    <source>
        <strain evidence="1 2">CTTW</strain>
    </source>
</reference>
<organism evidence="1 2">
    <name type="scientific">Anaerocolumna chitinilytica</name>
    <dbReference type="NCBI Taxonomy" id="1727145"/>
    <lineage>
        <taxon>Bacteria</taxon>
        <taxon>Bacillati</taxon>
        <taxon>Bacillota</taxon>
        <taxon>Clostridia</taxon>
        <taxon>Lachnospirales</taxon>
        <taxon>Lachnospiraceae</taxon>
        <taxon>Anaerocolumna</taxon>
    </lineage>
</organism>
<dbReference type="RefSeq" id="WP_185257688.1">
    <property type="nucleotide sequence ID" value="NZ_AP023368.1"/>
</dbReference>
<name>A0A7I8DFH6_9FIRM</name>
<evidence type="ECO:0000313" key="1">
    <source>
        <dbReference type="EMBL" id="BCJ97238.1"/>
    </source>
</evidence>